<name>A0A2S3ZRA1_ARTGL</name>
<proteinExistence type="predicted"/>
<keyword evidence="2" id="KW-1185">Reference proteome</keyword>
<protein>
    <submittedName>
        <fullName evidence="1">Uncharacterized protein</fullName>
    </submittedName>
</protein>
<gene>
    <name evidence="1" type="ORF">CVS27_19310</name>
</gene>
<dbReference type="Proteomes" id="UP000237061">
    <property type="component" value="Unassembled WGS sequence"/>
</dbReference>
<reference evidence="1 2" key="1">
    <citation type="submission" date="2018-01" db="EMBL/GenBank/DDBJ databases">
        <title>Arthrobacter sp. nov., from glaciers in China.</title>
        <authorList>
            <person name="Liu Q."/>
            <person name="Xin Y.-H."/>
        </authorList>
    </citation>
    <scope>NUCLEOTIDE SEQUENCE [LARGE SCALE GENOMIC DNA]</scope>
    <source>
        <strain evidence="1 2">HLT2-12-2</strain>
    </source>
</reference>
<dbReference type="AlphaFoldDB" id="A0A2S3ZRA1"/>
<comment type="caution">
    <text evidence="1">The sequence shown here is derived from an EMBL/GenBank/DDBJ whole genome shotgun (WGS) entry which is preliminary data.</text>
</comment>
<evidence type="ECO:0000313" key="2">
    <source>
        <dbReference type="Proteomes" id="UP000237061"/>
    </source>
</evidence>
<organism evidence="1 2">
    <name type="scientific">Arthrobacter glacialis</name>
    <dbReference type="NCBI Taxonomy" id="1664"/>
    <lineage>
        <taxon>Bacteria</taxon>
        <taxon>Bacillati</taxon>
        <taxon>Actinomycetota</taxon>
        <taxon>Actinomycetes</taxon>
        <taxon>Micrococcales</taxon>
        <taxon>Micrococcaceae</taxon>
        <taxon>Arthrobacter</taxon>
    </lineage>
</organism>
<accession>A0A2S3ZRA1</accession>
<dbReference type="EMBL" id="PPXC01000023">
    <property type="protein sequence ID" value="POH71765.1"/>
    <property type="molecule type" value="Genomic_DNA"/>
</dbReference>
<sequence length="108" mass="12016">MTGWQQEAAVEAVTVAESGKALMEWGQIQLILLDGADEKVDLIVSHWQNEVNDEGDLVFPIPIKGVLDLTNGVATAWRPSSTTTAGRPEFLWTPRRRTSVSRGWQVQR</sequence>
<evidence type="ECO:0000313" key="1">
    <source>
        <dbReference type="EMBL" id="POH71765.1"/>
    </source>
</evidence>
<dbReference type="RefSeq" id="WP_103467475.1">
    <property type="nucleotide sequence ID" value="NZ_PPXC01000023.1"/>
</dbReference>